<evidence type="ECO:0000313" key="4">
    <source>
        <dbReference type="EMBL" id="OVA07504.1"/>
    </source>
</evidence>
<keyword evidence="1" id="KW-0863">Zinc-finger</keyword>
<organism evidence="4 5">
    <name type="scientific">Macleaya cordata</name>
    <name type="common">Five-seeded plume-poppy</name>
    <name type="synonym">Bocconia cordata</name>
    <dbReference type="NCBI Taxonomy" id="56857"/>
    <lineage>
        <taxon>Eukaryota</taxon>
        <taxon>Viridiplantae</taxon>
        <taxon>Streptophyta</taxon>
        <taxon>Embryophyta</taxon>
        <taxon>Tracheophyta</taxon>
        <taxon>Spermatophyta</taxon>
        <taxon>Magnoliopsida</taxon>
        <taxon>Ranunculales</taxon>
        <taxon>Papaveraceae</taxon>
        <taxon>Papaveroideae</taxon>
        <taxon>Macleaya</taxon>
    </lineage>
</organism>
<keyword evidence="1" id="KW-0479">Metal-binding</keyword>
<keyword evidence="1" id="KW-0862">Zinc</keyword>
<feature type="compositionally biased region" description="Low complexity" evidence="2">
    <location>
        <begin position="31"/>
        <end position="40"/>
    </location>
</feature>
<dbReference type="EMBL" id="MVGT01002479">
    <property type="protein sequence ID" value="OVA07504.1"/>
    <property type="molecule type" value="Genomic_DNA"/>
</dbReference>
<feature type="region of interest" description="Disordered" evidence="2">
    <location>
        <begin position="22"/>
        <end position="85"/>
    </location>
</feature>
<feature type="domain" description="CCHC-type" evidence="3">
    <location>
        <begin position="87"/>
        <end position="104"/>
    </location>
</feature>
<dbReference type="GO" id="GO:0008270">
    <property type="term" value="F:zinc ion binding"/>
    <property type="evidence" value="ECO:0007669"/>
    <property type="project" value="UniProtKB-KW"/>
</dbReference>
<evidence type="ECO:0000256" key="2">
    <source>
        <dbReference type="SAM" id="MobiDB-lite"/>
    </source>
</evidence>
<comment type="caution">
    <text evidence="4">The sequence shown here is derived from an EMBL/GenBank/DDBJ whole genome shotgun (WGS) entry which is preliminary data.</text>
</comment>
<dbReference type="PROSITE" id="PS50158">
    <property type="entry name" value="ZF_CCHC"/>
    <property type="match status" value="1"/>
</dbReference>
<reference evidence="4 5" key="1">
    <citation type="journal article" date="2017" name="Mol. Plant">
        <title>The Genome of Medicinal Plant Macleaya cordata Provides New Insights into Benzylisoquinoline Alkaloids Metabolism.</title>
        <authorList>
            <person name="Liu X."/>
            <person name="Liu Y."/>
            <person name="Huang P."/>
            <person name="Ma Y."/>
            <person name="Qing Z."/>
            <person name="Tang Q."/>
            <person name="Cao H."/>
            <person name="Cheng P."/>
            <person name="Zheng Y."/>
            <person name="Yuan Z."/>
            <person name="Zhou Y."/>
            <person name="Liu J."/>
            <person name="Tang Z."/>
            <person name="Zhuo Y."/>
            <person name="Zhang Y."/>
            <person name="Yu L."/>
            <person name="Huang J."/>
            <person name="Yang P."/>
            <person name="Peng Q."/>
            <person name="Zhang J."/>
            <person name="Jiang W."/>
            <person name="Zhang Z."/>
            <person name="Lin K."/>
            <person name="Ro D.K."/>
            <person name="Chen X."/>
            <person name="Xiong X."/>
            <person name="Shang Y."/>
            <person name="Huang S."/>
            <person name="Zeng J."/>
        </authorList>
    </citation>
    <scope>NUCLEOTIDE SEQUENCE [LARGE SCALE GENOMIC DNA]</scope>
    <source>
        <strain evidence="5">cv. BLH2017</strain>
        <tissue evidence="4">Root</tissue>
    </source>
</reference>
<dbReference type="SMART" id="SM00343">
    <property type="entry name" value="ZnF_C2HC"/>
    <property type="match status" value="1"/>
</dbReference>
<proteinExistence type="predicted"/>
<dbReference type="InParanoid" id="A0A200QAL4"/>
<sequence>MLTQYFDVVKRARIVEGEELWKSIRKRTLSPQRQQQQYPPEEGKRQRYQGESSQTGDDQGSQGQQERAVGSPPRPQNQQAQRRSCARRCFGCGETGHLRRLCPRETRTVSTAAVQQMTQGHVYAMSEDETQASDY</sequence>
<dbReference type="InterPro" id="IPR036875">
    <property type="entry name" value="Znf_CCHC_sf"/>
</dbReference>
<evidence type="ECO:0000313" key="5">
    <source>
        <dbReference type="Proteomes" id="UP000195402"/>
    </source>
</evidence>
<keyword evidence="5" id="KW-1185">Reference proteome</keyword>
<dbReference type="SUPFAM" id="SSF57756">
    <property type="entry name" value="Retrovirus zinc finger-like domains"/>
    <property type="match status" value="1"/>
</dbReference>
<evidence type="ECO:0000259" key="3">
    <source>
        <dbReference type="PROSITE" id="PS50158"/>
    </source>
</evidence>
<dbReference type="InterPro" id="IPR001878">
    <property type="entry name" value="Znf_CCHC"/>
</dbReference>
<feature type="compositionally biased region" description="Low complexity" evidence="2">
    <location>
        <begin position="49"/>
        <end position="66"/>
    </location>
</feature>
<dbReference type="Gene3D" id="4.10.60.10">
    <property type="entry name" value="Zinc finger, CCHC-type"/>
    <property type="match status" value="1"/>
</dbReference>
<accession>A0A200QAL4</accession>
<feature type="compositionally biased region" description="Low complexity" evidence="2">
    <location>
        <begin position="76"/>
        <end position="85"/>
    </location>
</feature>
<dbReference type="Proteomes" id="UP000195402">
    <property type="component" value="Unassembled WGS sequence"/>
</dbReference>
<dbReference type="AlphaFoldDB" id="A0A200QAL4"/>
<dbReference type="GO" id="GO:0003676">
    <property type="term" value="F:nucleic acid binding"/>
    <property type="evidence" value="ECO:0007669"/>
    <property type="project" value="InterPro"/>
</dbReference>
<protein>
    <submittedName>
        <fullName evidence="4">Zinc finger protein</fullName>
    </submittedName>
</protein>
<name>A0A200QAL4_MACCD</name>
<evidence type="ECO:0000256" key="1">
    <source>
        <dbReference type="PROSITE-ProRule" id="PRU00047"/>
    </source>
</evidence>
<gene>
    <name evidence="4" type="ORF">BVC80_33g7</name>
</gene>